<protein>
    <submittedName>
        <fullName evidence="9">YeiH family protein</fullName>
    </submittedName>
</protein>
<feature type="transmembrane region" description="Helical" evidence="8">
    <location>
        <begin position="285"/>
        <end position="305"/>
    </location>
</feature>
<comment type="caution">
    <text evidence="9">The sequence shown here is derived from an EMBL/GenBank/DDBJ whole genome shotgun (WGS) entry which is preliminary data.</text>
</comment>
<dbReference type="Pfam" id="PF03601">
    <property type="entry name" value="Cons_hypoth698"/>
    <property type="match status" value="1"/>
</dbReference>
<feature type="transmembrane region" description="Helical" evidence="8">
    <location>
        <begin position="343"/>
        <end position="365"/>
    </location>
</feature>
<evidence type="ECO:0000313" key="9">
    <source>
        <dbReference type="EMBL" id="MFC4597555.1"/>
    </source>
</evidence>
<gene>
    <name evidence="9" type="ORF">ACFO3S_04845</name>
</gene>
<evidence type="ECO:0000256" key="3">
    <source>
        <dbReference type="ARBA" id="ARBA00022475"/>
    </source>
</evidence>
<comment type="similarity">
    <text evidence="2">Belongs to the UPF0324 family.</text>
</comment>
<evidence type="ECO:0000256" key="5">
    <source>
        <dbReference type="ARBA" id="ARBA00022989"/>
    </source>
</evidence>
<comment type="subcellular location">
    <subcellularLocation>
        <location evidence="1">Cell membrane</location>
        <topology evidence="1">Multi-pass membrane protein</topology>
    </subcellularLocation>
</comment>
<feature type="transmembrane region" description="Helical" evidence="8">
    <location>
        <begin position="119"/>
        <end position="143"/>
    </location>
</feature>
<accession>A0ABV9F6G0</accession>
<dbReference type="PANTHER" id="PTHR30106">
    <property type="entry name" value="INNER MEMBRANE PROTEIN YEIH-RELATED"/>
    <property type="match status" value="1"/>
</dbReference>
<feature type="transmembrane region" description="Helical" evidence="8">
    <location>
        <begin position="41"/>
        <end position="74"/>
    </location>
</feature>
<name>A0ABV9F6G0_9BACL</name>
<feature type="transmembrane region" description="Helical" evidence="8">
    <location>
        <begin position="180"/>
        <end position="204"/>
    </location>
</feature>
<evidence type="ECO:0000256" key="7">
    <source>
        <dbReference type="SAM" id="MobiDB-lite"/>
    </source>
</evidence>
<keyword evidence="4 8" id="KW-0812">Transmembrane</keyword>
<dbReference type="EMBL" id="JBHSEP010000002">
    <property type="protein sequence ID" value="MFC4597555.1"/>
    <property type="molecule type" value="Genomic_DNA"/>
</dbReference>
<feature type="transmembrane region" description="Helical" evidence="8">
    <location>
        <begin position="311"/>
        <end position="331"/>
    </location>
</feature>
<organism evidence="9 10">
    <name type="scientific">Cohnella hongkongensis</name>
    <dbReference type="NCBI Taxonomy" id="178337"/>
    <lineage>
        <taxon>Bacteria</taxon>
        <taxon>Bacillati</taxon>
        <taxon>Bacillota</taxon>
        <taxon>Bacilli</taxon>
        <taxon>Bacillales</taxon>
        <taxon>Paenibacillaceae</taxon>
        <taxon>Cohnella</taxon>
    </lineage>
</organism>
<evidence type="ECO:0000256" key="1">
    <source>
        <dbReference type="ARBA" id="ARBA00004651"/>
    </source>
</evidence>
<dbReference type="Proteomes" id="UP001596028">
    <property type="component" value="Unassembled WGS sequence"/>
</dbReference>
<keyword evidence="10" id="KW-1185">Reference proteome</keyword>
<keyword evidence="5 8" id="KW-1133">Transmembrane helix</keyword>
<reference evidence="10" key="1">
    <citation type="journal article" date="2019" name="Int. J. Syst. Evol. Microbiol.">
        <title>The Global Catalogue of Microorganisms (GCM) 10K type strain sequencing project: providing services to taxonomists for standard genome sequencing and annotation.</title>
        <authorList>
            <consortium name="The Broad Institute Genomics Platform"/>
            <consortium name="The Broad Institute Genome Sequencing Center for Infectious Disease"/>
            <person name="Wu L."/>
            <person name="Ma J."/>
        </authorList>
    </citation>
    <scope>NUCLEOTIDE SEQUENCE [LARGE SCALE GENOMIC DNA]</scope>
    <source>
        <strain evidence="10">CCUG 49571</strain>
    </source>
</reference>
<evidence type="ECO:0000256" key="4">
    <source>
        <dbReference type="ARBA" id="ARBA00022692"/>
    </source>
</evidence>
<dbReference type="InterPro" id="IPR018383">
    <property type="entry name" value="UPF0324_pro"/>
</dbReference>
<dbReference type="PANTHER" id="PTHR30106:SF2">
    <property type="entry name" value="UPF0324 INNER MEMBRANE PROTEIN YEIH"/>
    <property type="match status" value="1"/>
</dbReference>
<keyword evidence="3" id="KW-1003">Cell membrane</keyword>
<proteinExistence type="inferred from homology"/>
<evidence type="ECO:0000256" key="2">
    <source>
        <dbReference type="ARBA" id="ARBA00007977"/>
    </source>
</evidence>
<feature type="transmembrane region" description="Helical" evidence="8">
    <location>
        <begin position="149"/>
        <end position="173"/>
    </location>
</feature>
<sequence>MQEPSYVQPGPGPALGRTPAPDLESGRPKSSIDVKGLTKGLILTAALALLAGQLASLPFFSILGVMIISILFGVLWKTVMDAPPEAGVGIAFSSKYLLRAGIVLMGLRLNIGQIAEAGISVIGIDLIVIIFTTVFMIALGHWMSVDKRLSALIAVGTAVCGAAAIAAVAPLIGAKKETTALSVASIAVLGTIGSVAYIVLYPYLGLDPYLYGVFAGSTLHELAHVIAAGAPAGDVGSDAAIVVKLGRVALLIPVALVLGLYFRAKAEPTEEQPRRASRGLRGMPIPWFIFGFLSMSIVNTLGVLPQSVVNALIAISVFLMSAAMAGLGLSIKLGDFKKLGKRTVLTAVAGFVALVGLGGILIGLFY</sequence>
<feature type="region of interest" description="Disordered" evidence="7">
    <location>
        <begin position="1"/>
        <end position="30"/>
    </location>
</feature>
<evidence type="ECO:0000256" key="6">
    <source>
        <dbReference type="ARBA" id="ARBA00023136"/>
    </source>
</evidence>
<evidence type="ECO:0000313" key="10">
    <source>
        <dbReference type="Proteomes" id="UP001596028"/>
    </source>
</evidence>
<feature type="transmembrane region" description="Helical" evidence="8">
    <location>
        <begin position="245"/>
        <end position="264"/>
    </location>
</feature>
<dbReference type="RefSeq" id="WP_378092868.1">
    <property type="nucleotide sequence ID" value="NZ_JBHSEP010000002.1"/>
</dbReference>
<keyword evidence="6 8" id="KW-0472">Membrane</keyword>
<evidence type="ECO:0000256" key="8">
    <source>
        <dbReference type="SAM" id="Phobius"/>
    </source>
</evidence>